<dbReference type="InterPro" id="IPR009679">
    <property type="entry name" value="Phage_186_CII-like"/>
</dbReference>
<protein>
    <submittedName>
        <fullName evidence="1">Uncharacterized protein</fullName>
    </submittedName>
</protein>
<name>A0A7W7AKZ5_9SPHN</name>
<gene>
    <name evidence="1" type="ORF">GGQ96_003133</name>
</gene>
<comment type="caution">
    <text evidence="1">The sequence shown here is derived from an EMBL/GenBank/DDBJ whole genome shotgun (WGS) entry which is preliminary data.</text>
</comment>
<dbReference type="RefSeq" id="WP_184116383.1">
    <property type="nucleotide sequence ID" value="NZ_JACHNY010000007.1"/>
</dbReference>
<reference evidence="1 2" key="1">
    <citation type="submission" date="2020-08" db="EMBL/GenBank/DDBJ databases">
        <title>Genomic Encyclopedia of Type Strains, Phase IV (KMG-IV): sequencing the most valuable type-strain genomes for metagenomic binning, comparative biology and taxonomic classification.</title>
        <authorList>
            <person name="Goeker M."/>
        </authorList>
    </citation>
    <scope>NUCLEOTIDE SEQUENCE [LARGE SCALE GENOMIC DNA]</scope>
    <source>
        <strain evidence="1 2">DSM 15867</strain>
    </source>
</reference>
<sequence>MDNKLPSDEQRLAAATKRAIQAAGGLKVCEDETGTSDSQLSRCCSPNHRDSITVRDAVKIETIGHGESGHPHIINAMARMLGGVFIMLPEAVTDDRQLQLTVLELSSELGDVSRAVSDAISGGSAGGADVTAAEASVVLDHLADLDRASARLRHQLECIAKGAATPAL</sequence>
<dbReference type="AlphaFoldDB" id="A0A7W7AKZ5"/>
<dbReference type="EMBL" id="JACHNY010000007">
    <property type="protein sequence ID" value="MBB4618983.1"/>
    <property type="molecule type" value="Genomic_DNA"/>
</dbReference>
<dbReference type="GO" id="GO:0003677">
    <property type="term" value="F:DNA binding"/>
    <property type="evidence" value="ECO:0007669"/>
    <property type="project" value="InterPro"/>
</dbReference>
<organism evidence="1 2">
    <name type="scientific">Sphingomonas abaci</name>
    <dbReference type="NCBI Taxonomy" id="237611"/>
    <lineage>
        <taxon>Bacteria</taxon>
        <taxon>Pseudomonadati</taxon>
        <taxon>Pseudomonadota</taxon>
        <taxon>Alphaproteobacteria</taxon>
        <taxon>Sphingomonadales</taxon>
        <taxon>Sphingomonadaceae</taxon>
        <taxon>Sphingomonas</taxon>
    </lineage>
</organism>
<dbReference type="Proteomes" id="UP000574769">
    <property type="component" value="Unassembled WGS sequence"/>
</dbReference>
<accession>A0A7W7AKZ5</accession>
<evidence type="ECO:0000313" key="2">
    <source>
        <dbReference type="Proteomes" id="UP000574769"/>
    </source>
</evidence>
<proteinExistence type="predicted"/>
<keyword evidence="2" id="KW-1185">Reference proteome</keyword>
<evidence type="ECO:0000313" key="1">
    <source>
        <dbReference type="EMBL" id="MBB4618983.1"/>
    </source>
</evidence>
<dbReference type="Pfam" id="PF06892">
    <property type="entry name" value="Phage_CP76"/>
    <property type="match status" value="1"/>
</dbReference>